<keyword evidence="1" id="KW-0812">Transmembrane</keyword>
<sequence>MSERMSVMSKSIVKYPSSESALQLLMGDLLVGLGFFSLSLLLGFCSGRCRLVLLWQIDNHLLGQLLLLAVTETDGIQPGLDALEIEVSLVLFPPLSLGIDGNELDFVGKTEGGLERRDAFNFA</sequence>
<evidence type="ECO:0000256" key="1">
    <source>
        <dbReference type="SAM" id="Phobius"/>
    </source>
</evidence>
<proteinExistence type="predicted"/>
<organism evidence="2">
    <name type="scientific">Bionectria ochroleuca</name>
    <name type="common">Gliocladium roseum</name>
    <dbReference type="NCBI Taxonomy" id="29856"/>
    <lineage>
        <taxon>Eukaryota</taxon>
        <taxon>Fungi</taxon>
        <taxon>Dikarya</taxon>
        <taxon>Ascomycota</taxon>
        <taxon>Pezizomycotina</taxon>
        <taxon>Sordariomycetes</taxon>
        <taxon>Hypocreomycetidae</taxon>
        <taxon>Hypocreales</taxon>
        <taxon>Bionectriaceae</taxon>
        <taxon>Clonostachys</taxon>
    </lineage>
</organism>
<dbReference type="EMBL" id="CDPU01000024">
    <property type="protein sequence ID" value="CEO51626.1"/>
    <property type="molecule type" value="Genomic_DNA"/>
</dbReference>
<dbReference type="AlphaFoldDB" id="A0A0B7KA74"/>
<reference evidence="2" key="1">
    <citation type="submission" date="2015-01" db="EMBL/GenBank/DDBJ databases">
        <authorList>
            <person name="Durling Mikael"/>
        </authorList>
    </citation>
    <scope>NUCLEOTIDE SEQUENCE</scope>
</reference>
<feature type="transmembrane region" description="Helical" evidence="1">
    <location>
        <begin position="21"/>
        <end position="44"/>
    </location>
</feature>
<protein>
    <submittedName>
        <fullName evidence="2">Uncharacterized protein</fullName>
    </submittedName>
</protein>
<accession>A0A0B7KA74</accession>
<keyword evidence="1" id="KW-1133">Transmembrane helix</keyword>
<keyword evidence="1" id="KW-0472">Membrane</keyword>
<name>A0A0B7KA74_BIOOC</name>
<gene>
    <name evidence="2" type="ORF">BN869_000007684_1</name>
</gene>
<evidence type="ECO:0000313" key="2">
    <source>
        <dbReference type="EMBL" id="CEO51626.1"/>
    </source>
</evidence>